<evidence type="ECO:0000313" key="2">
    <source>
        <dbReference type="Proteomes" id="UP000655443"/>
    </source>
</evidence>
<dbReference type="AlphaFoldDB" id="A0A918YU49"/>
<evidence type="ECO:0000313" key="1">
    <source>
        <dbReference type="EMBL" id="GHE15327.1"/>
    </source>
</evidence>
<gene>
    <name evidence="1" type="ORF">GCM10010339_89630</name>
</gene>
<accession>A0A918YU49</accession>
<comment type="caution">
    <text evidence="1">The sequence shown here is derived from an EMBL/GenBank/DDBJ whole genome shotgun (WGS) entry which is preliminary data.</text>
</comment>
<name>A0A918YU49_9ACTN</name>
<dbReference type="RefSeq" id="WP_229882479.1">
    <property type="nucleotide sequence ID" value="NZ_BMVG01000061.1"/>
</dbReference>
<reference evidence="1" key="1">
    <citation type="journal article" date="2014" name="Int. J. Syst. Evol. Microbiol.">
        <title>Complete genome sequence of Corynebacterium casei LMG S-19264T (=DSM 44701T), isolated from a smear-ripened cheese.</title>
        <authorList>
            <consortium name="US DOE Joint Genome Institute (JGI-PGF)"/>
            <person name="Walter F."/>
            <person name="Albersmeier A."/>
            <person name="Kalinowski J."/>
            <person name="Ruckert C."/>
        </authorList>
    </citation>
    <scope>NUCLEOTIDE SEQUENCE</scope>
    <source>
        <strain evidence="1">JCM 4714</strain>
    </source>
</reference>
<reference evidence="1" key="2">
    <citation type="submission" date="2020-09" db="EMBL/GenBank/DDBJ databases">
        <authorList>
            <person name="Sun Q."/>
            <person name="Ohkuma M."/>
        </authorList>
    </citation>
    <scope>NUCLEOTIDE SEQUENCE</scope>
    <source>
        <strain evidence="1">JCM 4714</strain>
    </source>
</reference>
<sequence length="99" mass="11048">MELCDRWGIPHSLFLGAGDGRWSETDRAKALAFAAYQRSVCHHCGTRLAEWDEEQGGDRYAYVTTTVRCPGCELIGHEQDQVPDGPDGYGVRIGLMPRH</sequence>
<protein>
    <submittedName>
        <fullName evidence="1">Uncharacterized protein</fullName>
    </submittedName>
</protein>
<dbReference type="Proteomes" id="UP000655443">
    <property type="component" value="Unassembled WGS sequence"/>
</dbReference>
<dbReference type="EMBL" id="BMVG01000061">
    <property type="protein sequence ID" value="GHE15327.1"/>
    <property type="molecule type" value="Genomic_DNA"/>
</dbReference>
<proteinExistence type="predicted"/>
<keyword evidence="2" id="KW-1185">Reference proteome</keyword>
<organism evidence="1 2">
    <name type="scientific">Streptomyces alanosinicus</name>
    <dbReference type="NCBI Taxonomy" id="68171"/>
    <lineage>
        <taxon>Bacteria</taxon>
        <taxon>Bacillati</taxon>
        <taxon>Actinomycetota</taxon>
        <taxon>Actinomycetes</taxon>
        <taxon>Kitasatosporales</taxon>
        <taxon>Streptomycetaceae</taxon>
        <taxon>Streptomyces</taxon>
    </lineage>
</organism>